<evidence type="ECO:0000256" key="2">
    <source>
        <dbReference type="SAM" id="MobiDB-lite"/>
    </source>
</evidence>
<reference evidence="3" key="1">
    <citation type="submission" date="2021-01" db="EMBL/GenBank/DDBJ databases">
        <authorList>
            <person name="Corre E."/>
            <person name="Pelletier E."/>
            <person name="Niang G."/>
            <person name="Scheremetjew M."/>
            <person name="Finn R."/>
            <person name="Kale V."/>
            <person name="Holt S."/>
            <person name="Cochrane G."/>
            <person name="Meng A."/>
            <person name="Brown T."/>
            <person name="Cohen L."/>
        </authorList>
    </citation>
    <scope>NUCLEOTIDE SEQUENCE</scope>
    <source>
        <strain evidence="3">Pop2</strain>
    </source>
</reference>
<organism evidence="3">
    <name type="scientific">Ditylum brightwellii</name>
    <dbReference type="NCBI Taxonomy" id="49249"/>
    <lineage>
        <taxon>Eukaryota</taxon>
        <taxon>Sar</taxon>
        <taxon>Stramenopiles</taxon>
        <taxon>Ochrophyta</taxon>
        <taxon>Bacillariophyta</taxon>
        <taxon>Mediophyceae</taxon>
        <taxon>Lithodesmiophycidae</taxon>
        <taxon>Lithodesmiales</taxon>
        <taxon>Lithodesmiaceae</taxon>
        <taxon>Ditylum</taxon>
    </lineage>
</organism>
<gene>
    <name evidence="3" type="ORF">DBRI1063_LOCUS13824</name>
</gene>
<proteinExistence type="predicted"/>
<name>A0A6V2PRY9_9STRA</name>
<feature type="compositionally biased region" description="Basic and acidic residues" evidence="2">
    <location>
        <begin position="33"/>
        <end position="44"/>
    </location>
</feature>
<protein>
    <submittedName>
        <fullName evidence="3">Uncharacterized protein</fullName>
    </submittedName>
</protein>
<keyword evidence="1" id="KW-0175">Coiled coil</keyword>
<feature type="region of interest" description="Disordered" evidence="2">
    <location>
        <begin position="1"/>
        <end position="59"/>
    </location>
</feature>
<evidence type="ECO:0000256" key="1">
    <source>
        <dbReference type="SAM" id="Coils"/>
    </source>
</evidence>
<sequence length="181" mass="20873">MTTENSDVNMNEGHDESQSSSAEAESNTAMDTDEAKGNERKVDATSDDESESVDSEEERRQAIEAMKIYESIELRKKLLIVQQQLHNFHDLAAEMDQLKARNSQLRDKVSGLKEERVKREEKVKKVVGKKVRELEDEIIGLKLELAQSRGKEDYQNAEMRKVMEEKKQLEVEVETLQKTKF</sequence>
<evidence type="ECO:0000313" key="3">
    <source>
        <dbReference type="EMBL" id="CAD9335526.1"/>
    </source>
</evidence>
<feature type="compositionally biased region" description="Acidic residues" evidence="2">
    <location>
        <begin position="45"/>
        <end position="56"/>
    </location>
</feature>
<dbReference type="AlphaFoldDB" id="A0A6V2PRY9"/>
<dbReference type="EMBL" id="HBGN01021665">
    <property type="protein sequence ID" value="CAD9335526.1"/>
    <property type="molecule type" value="Transcribed_RNA"/>
</dbReference>
<feature type="coiled-coil region" evidence="1">
    <location>
        <begin position="81"/>
        <end position="179"/>
    </location>
</feature>
<accession>A0A6V2PRY9</accession>